<sequence>MSKELAPASGPQLPALANDRFERESLQAWHDQVNTDATPILKRAMLVLILVFGFGGMWAVSVDIGGAVIASGRVIAKDRNRVVQHLEGGILNEIMVREGDRVKKGDVIARLDDTQIKAQLDAAELQRAVFDAQLARRRAETQFADSINFPADVPPSIRNAERYKETVESERQEFDAQRRFYLAKMDILDTKIEGQKVNIKGTEAVLDAYERQLVSYRLELKDFRELLEQGLIKRTQVFATERKVAEVEAQLANAKLDIENARNNIDNLTREKRQTRLSYLKDANSILVQIQQRINQAEAQITRYRDMAARSEIKSPVDGTIFRIATRTLGAVVRPGETIMEVFPHNDALTIEAAVQLKDIEQVQIGQEVQVVFPSDREKSMTPIPGHLIYLSADAVVSEQNPMGSYVAHITINPGEDTTDLLPGNFAEVYIKTEPKTFLEHISRPFTRFAFRMFKG</sequence>
<feature type="domain" description="AprE-like long alpha-helical hairpin" evidence="11">
    <location>
        <begin position="117"/>
        <end position="306"/>
    </location>
</feature>
<evidence type="ECO:0000313" key="13">
    <source>
        <dbReference type="EMBL" id="SDE71957.1"/>
    </source>
</evidence>
<comment type="similarity">
    <text evidence="2 9">Belongs to the membrane fusion protein (MFP) (TC 8.A.1) family.</text>
</comment>
<keyword evidence="3 9" id="KW-0813">Transport</keyword>
<name>A0A1G7F7S0_9PROT</name>
<dbReference type="GO" id="GO:0015562">
    <property type="term" value="F:efflux transmembrane transporter activity"/>
    <property type="evidence" value="ECO:0007669"/>
    <property type="project" value="InterPro"/>
</dbReference>
<keyword evidence="8 9" id="KW-0472">Membrane</keyword>
<evidence type="ECO:0000256" key="4">
    <source>
        <dbReference type="ARBA" id="ARBA00022475"/>
    </source>
</evidence>
<evidence type="ECO:0000256" key="6">
    <source>
        <dbReference type="ARBA" id="ARBA00022692"/>
    </source>
</evidence>
<dbReference type="STRING" id="637679.GCA_001550055_01629"/>
<dbReference type="AlphaFoldDB" id="A0A1G7F7S0"/>
<dbReference type="Gene3D" id="2.40.30.170">
    <property type="match status" value="1"/>
</dbReference>
<evidence type="ECO:0000259" key="11">
    <source>
        <dbReference type="Pfam" id="PF25994"/>
    </source>
</evidence>
<dbReference type="NCBIfam" id="TIGR01843">
    <property type="entry name" value="type_I_hlyD"/>
    <property type="match status" value="1"/>
</dbReference>
<feature type="coiled-coil region" evidence="10">
    <location>
        <begin position="157"/>
        <end position="314"/>
    </location>
</feature>
<evidence type="ECO:0000256" key="5">
    <source>
        <dbReference type="ARBA" id="ARBA00022519"/>
    </source>
</evidence>
<keyword evidence="10" id="KW-0175">Coiled coil</keyword>
<accession>A0A1G7F7S0</accession>
<dbReference type="GO" id="GO:0015031">
    <property type="term" value="P:protein transport"/>
    <property type="evidence" value="ECO:0007669"/>
    <property type="project" value="InterPro"/>
</dbReference>
<dbReference type="InterPro" id="IPR050739">
    <property type="entry name" value="MFP"/>
</dbReference>
<keyword evidence="14" id="KW-1185">Reference proteome</keyword>
<evidence type="ECO:0000259" key="12">
    <source>
        <dbReference type="Pfam" id="PF26002"/>
    </source>
</evidence>
<dbReference type="InterPro" id="IPR058982">
    <property type="entry name" value="Beta-barrel_AprE"/>
</dbReference>
<proteinExistence type="inferred from homology"/>
<reference evidence="13 14" key="1">
    <citation type="submission" date="2016-10" db="EMBL/GenBank/DDBJ databases">
        <authorList>
            <person name="de Groot N.N."/>
        </authorList>
    </citation>
    <scope>NUCLEOTIDE SEQUENCE [LARGE SCALE GENOMIC DNA]</scope>
    <source>
        <strain evidence="13 14">CGMCC 1.9109</strain>
    </source>
</reference>
<feature type="transmembrane region" description="Helical" evidence="9">
    <location>
        <begin position="44"/>
        <end position="70"/>
    </location>
</feature>
<evidence type="ECO:0000256" key="3">
    <source>
        <dbReference type="ARBA" id="ARBA00022448"/>
    </source>
</evidence>
<keyword evidence="5 9" id="KW-0997">Cell inner membrane</keyword>
<dbReference type="PANTHER" id="PTHR30386:SF17">
    <property type="entry name" value="ALKALINE PROTEASE SECRETION PROTEIN APRE"/>
    <property type="match status" value="1"/>
</dbReference>
<comment type="subcellular location">
    <subcellularLocation>
        <location evidence="1 9">Cell inner membrane</location>
        <topology evidence="1 9">Single-pass membrane protein</topology>
    </subcellularLocation>
</comment>
<dbReference type="GO" id="GO:0005886">
    <property type="term" value="C:plasma membrane"/>
    <property type="evidence" value="ECO:0007669"/>
    <property type="project" value="UniProtKB-SubCell"/>
</dbReference>
<dbReference type="PANTHER" id="PTHR30386">
    <property type="entry name" value="MEMBRANE FUSION SUBUNIT OF EMRAB-TOLC MULTIDRUG EFFLUX PUMP"/>
    <property type="match status" value="1"/>
</dbReference>
<evidence type="ECO:0000256" key="8">
    <source>
        <dbReference type="ARBA" id="ARBA00023136"/>
    </source>
</evidence>
<dbReference type="InterPro" id="IPR058781">
    <property type="entry name" value="HH_AprE-like"/>
</dbReference>
<dbReference type="InterPro" id="IPR010129">
    <property type="entry name" value="T1SS_HlyD"/>
</dbReference>
<evidence type="ECO:0000256" key="1">
    <source>
        <dbReference type="ARBA" id="ARBA00004377"/>
    </source>
</evidence>
<dbReference type="Pfam" id="PF25994">
    <property type="entry name" value="HH_AprE"/>
    <property type="match status" value="1"/>
</dbReference>
<dbReference type="PRINTS" id="PR01490">
    <property type="entry name" value="RTXTOXIND"/>
</dbReference>
<dbReference type="Proteomes" id="UP000183685">
    <property type="component" value="Unassembled WGS sequence"/>
</dbReference>
<evidence type="ECO:0000256" key="2">
    <source>
        <dbReference type="ARBA" id="ARBA00009477"/>
    </source>
</evidence>
<dbReference type="Gene3D" id="2.40.50.100">
    <property type="match status" value="1"/>
</dbReference>
<evidence type="ECO:0000256" key="9">
    <source>
        <dbReference type="RuleBase" id="RU365093"/>
    </source>
</evidence>
<keyword evidence="4 9" id="KW-1003">Cell membrane</keyword>
<dbReference type="RefSeq" id="WP_068303681.1">
    <property type="nucleotide sequence ID" value="NZ_FNAK01000009.1"/>
</dbReference>
<evidence type="ECO:0000256" key="10">
    <source>
        <dbReference type="SAM" id="Coils"/>
    </source>
</evidence>
<gene>
    <name evidence="13" type="ORF">SAMN04488071_3657</name>
</gene>
<protein>
    <recommendedName>
        <fullName evidence="9">Membrane fusion protein (MFP) family protein</fullName>
    </recommendedName>
</protein>
<dbReference type="EMBL" id="FNAK01000009">
    <property type="protein sequence ID" value="SDE71957.1"/>
    <property type="molecule type" value="Genomic_DNA"/>
</dbReference>
<dbReference type="CDD" id="cd12797">
    <property type="entry name" value="M23_peptidase"/>
    <property type="match status" value="1"/>
</dbReference>
<keyword evidence="7 9" id="KW-1133">Transmembrane helix</keyword>
<evidence type="ECO:0000313" key="14">
    <source>
        <dbReference type="Proteomes" id="UP000183685"/>
    </source>
</evidence>
<dbReference type="Pfam" id="PF26002">
    <property type="entry name" value="Beta-barrel_AprE"/>
    <property type="match status" value="1"/>
</dbReference>
<feature type="domain" description="AprE-like beta-barrel" evidence="12">
    <location>
        <begin position="349"/>
        <end position="434"/>
    </location>
</feature>
<dbReference type="OrthoDB" id="9810980at2"/>
<organism evidence="13 14">
    <name type="scientific">Kordiimonas lacus</name>
    <dbReference type="NCBI Taxonomy" id="637679"/>
    <lineage>
        <taxon>Bacteria</taxon>
        <taxon>Pseudomonadati</taxon>
        <taxon>Pseudomonadota</taxon>
        <taxon>Alphaproteobacteria</taxon>
        <taxon>Kordiimonadales</taxon>
        <taxon>Kordiimonadaceae</taxon>
        <taxon>Kordiimonas</taxon>
    </lineage>
</organism>
<dbReference type="SUPFAM" id="SSF111369">
    <property type="entry name" value="HlyD-like secretion proteins"/>
    <property type="match status" value="1"/>
</dbReference>
<evidence type="ECO:0000256" key="7">
    <source>
        <dbReference type="ARBA" id="ARBA00022989"/>
    </source>
</evidence>
<keyword evidence="6 9" id="KW-0812">Transmembrane</keyword>
<dbReference type="SUPFAM" id="SSF56954">
    <property type="entry name" value="Outer membrane efflux proteins (OEP)"/>
    <property type="match status" value="1"/>
</dbReference>